<dbReference type="OrthoDB" id="9761935at2"/>
<evidence type="ECO:0000313" key="3">
    <source>
        <dbReference type="Proteomes" id="UP000316639"/>
    </source>
</evidence>
<dbReference type="Gene3D" id="1.25.40.10">
    <property type="entry name" value="Tetratricopeptide repeat domain"/>
    <property type="match status" value="1"/>
</dbReference>
<accession>A0A563EGX2</accession>
<sequence length="854" mass="92625">MRASALDRARELVDRGRAATNGYRFPSAIRTLKRGLALIENEPDVDEVLEVRVRLLGLLAICVGETTGRDAAFAVFDEARVHIAVVADPETKAFLDALTDHNLGLQVMRMGQPEKSVGLFSSLVTFVDSLPQSTAAYDDLLMMALTSRSFALGAIREREGAVADLERVAVLARDRELPRRRGMAVYSLGNLHKQTGDLAEALRYYDETPRAFGEMEPGLMAALRRDQAEALLAIGLSDEAGRLLDEALPVMRSQRFGQDLAEVEMLRATAALQDGELEFARKMARASYRKLLRRGSAWALMAALVMLWADGRHALATGRIRASLVERALQLSDELGENHLVDESRLARLFAARLQIRRGRLDEAEELLRQVPGPRAVTPIDHRMQRRLCLAELAVAKGNLRGALTHARHGLAELGRVRDRMGGLELVSATAVHGHELGELAIRLVRGGNSPRRLFNWLELTRAQSYRYEPLESIEDPKIAERLSEVRQLSRSLWRARLNGVPTAELQALLARAQRDMNRLGWREHRWGKPRPVADFGEVTAALKDRAMVNFVSSGGEMIAVVLVGGTARMVRLGCANDAFESARKLHFDLNALAPDHLPAPLAEVIGASARRQADKLDVQLIEPLAHLIGERELIVVPTGALYAVPWGVLPSLHGRATVTAPSATAWLASAQGGQPKARDVLLVRGPGLGFADGEIDRLAAHHATATVLTGADATAAEVLRQLDGVDLVHVAAHGEHEPENALFSRLELVDGPLFAHELGRLRKPPAHVVLAACELALNRIRPGDEALGFAGAMLAGGTRTVVAVTSKVGDEASAAAMGDYHRALAAGAAPAVALAEAMAKDPFRRPFVCLGSG</sequence>
<dbReference type="InterPro" id="IPR011990">
    <property type="entry name" value="TPR-like_helical_dom_sf"/>
</dbReference>
<dbReference type="SUPFAM" id="SSF48452">
    <property type="entry name" value="TPR-like"/>
    <property type="match status" value="1"/>
</dbReference>
<dbReference type="Pfam" id="PF12770">
    <property type="entry name" value="CHAT"/>
    <property type="match status" value="1"/>
</dbReference>
<organism evidence="2 3">
    <name type="scientific">Lentzea tibetensis</name>
    <dbReference type="NCBI Taxonomy" id="2591470"/>
    <lineage>
        <taxon>Bacteria</taxon>
        <taxon>Bacillati</taxon>
        <taxon>Actinomycetota</taxon>
        <taxon>Actinomycetes</taxon>
        <taxon>Pseudonocardiales</taxon>
        <taxon>Pseudonocardiaceae</taxon>
        <taxon>Lentzea</taxon>
    </lineage>
</organism>
<name>A0A563EGX2_9PSEU</name>
<evidence type="ECO:0000259" key="1">
    <source>
        <dbReference type="Pfam" id="PF12770"/>
    </source>
</evidence>
<keyword evidence="3" id="KW-1185">Reference proteome</keyword>
<protein>
    <submittedName>
        <fullName evidence="2">CHAT domain-containing protein</fullName>
    </submittedName>
</protein>
<comment type="caution">
    <text evidence="2">The sequence shown here is derived from an EMBL/GenBank/DDBJ whole genome shotgun (WGS) entry which is preliminary data.</text>
</comment>
<feature type="domain" description="CHAT" evidence="1">
    <location>
        <begin position="612"/>
        <end position="839"/>
    </location>
</feature>
<evidence type="ECO:0000313" key="2">
    <source>
        <dbReference type="EMBL" id="TWP44270.1"/>
    </source>
</evidence>
<dbReference type="InterPro" id="IPR024983">
    <property type="entry name" value="CHAT_dom"/>
</dbReference>
<dbReference type="EMBL" id="VOBR01000053">
    <property type="protein sequence ID" value="TWP44270.1"/>
    <property type="molecule type" value="Genomic_DNA"/>
</dbReference>
<reference evidence="2 3" key="1">
    <citation type="submission" date="2019-07" db="EMBL/GenBank/DDBJ databases">
        <title>Lentzea xizangensis sp. nov., isolated from Qinghai-Tibetan Plateau Soils.</title>
        <authorList>
            <person name="Huang J."/>
        </authorList>
    </citation>
    <scope>NUCLEOTIDE SEQUENCE [LARGE SCALE GENOMIC DNA]</scope>
    <source>
        <strain evidence="2 3">FXJ1.1311</strain>
    </source>
</reference>
<proteinExistence type="predicted"/>
<dbReference type="RefSeq" id="WP_146360841.1">
    <property type="nucleotide sequence ID" value="NZ_VOBR01000053.1"/>
</dbReference>
<dbReference type="Proteomes" id="UP000316639">
    <property type="component" value="Unassembled WGS sequence"/>
</dbReference>
<gene>
    <name evidence="2" type="ORF">FKR81_41420</name>
</gene>
<dbReference type="AlphaFoldDB" id="A0A563EGX2"/>